<reference evidence="1" key="2">
    <citation type="journal article" date="2015" name="Fish Shellfish Immunol.">
        <title>Early steps in the European eel (Anguilla anguilla)-Vibrio vulnificus interaction in the gills: Role of the RtxA13 toxin.</title>
        <authorList>
            <person name="Callol A."/>
            <person name="Pajuelo D."/>
            <person name="Ebbesson L."/>
            <person name="Teles M."/>
            <person name="MacKenzie S."/>
            <person name="Amaro C."/>
        </authorList>
    </citation>
    <scope>NUCLEOTIDE SEQUENCE</scope>
</reference>
<name>A0A0E9WTC5_ANGAN</name>
<evidence type="ECO:0000313" key="1">
    <source>
        <dbReference type="EMBL" id="JAH93526.1"/>
    </source>
</evidence>
<proteinExistence type="predicted"/>
<dbReference type="EMBL" id="GBXM01015051">
    <property type="protein sequence ID" value="JAH93526.1"/>
    <property type="molecule type" value="Transcribed_RNA"/>
</dbReference>
<reference evidence="1" key="1">
    <citation type="submission" date="2014-11" db="EMBL/GenBank/DDBJ databases">
        <authorList>
            <person name="Amaro Gonzalez C."/>
        </authorList>
    </citation>
    <scope>NUCLEOTIDE SEQUENCE</scope>
</reference>
<protein>
    <submittedName>
        <fullName evidence="1">Uncharacterized protein</fullName>
    </submittedName>
</protein>
<organism evidence="1">
    <name type="scientific">Anguilla anguilla</name>
    <name type="common">European freshwater eel</name>
    <name type="synonym">Muraena anguilla</name>
    <dbReference type="NCBI Taxonomy" id="7936"/>
    <lineage>
        <taxon>Eukaryota</taxon>
        <taxon>Metazoa</taxon>
        <taxon>Chordata</taxon>
        <taxon>Craniata</taxon>
        <taxon>Vertebrata</taxon>
        <taxon>Euteleostomi</taxon>
        <taxon>Actinopterygii</taxon>
        <taxon>Neopterygii</taxon>
        <taxon>Teleostei</taxon>
        <taxon>Anguilliformes</taxon>
        <taxon>Anguillidae</taxon>
        <taxon>Anguilla</taxon>
    </lineage>
</organism>
<dbReference type="AlphaFoldDB" id="A0A0E9WTC5"/>
<sequence>MEWHHMVHCLLIFNSTTEYSSVFSPRANFQQQTVIVRETGANLELQSASVIVDNGTIASCVLGTSSHGKPRSGRCKTTVRSLWEMGHVEMQAV</sequence>
<accession>A0A0E9WTC5</accession>